<organism evidence="1 2">
    <name type="scientific">Saccharothrix lopnurensis</name>
    <dbReference type="NCBI Taxonomy" id="1670621"/>
    <lineage>
        <taxon>Bacteria</taxon>
        <taxon>Bacillati</taxon>
        <taxon>Actinomycetota</taxon>
        <taxon>Actinomycetes</taxon>
        <taxon>Pseudonocardiales</taxon>
        <taxon>Pseudonocardiaceae</taxon>
        <taxon>Saccharothrix</taxon>
    </lineage>
</organism>
<reference evidence="2" key="1">
    <citation type="journal article" date="2019" name="Int. J. Syst. Evol. Microbiol.">
        <title>The Global Catalogue of Microorganisms (GCM) 10K type strain sequencing project: providing services to taxonomists for standard genome sequencing and annotation.</title>
        <authorList>
            <consortium name="The Broad Institute Genomics Platform"/>
            <consortium name="The Broad Institute Genome Sequencing Center for Infectious Disease"/>
            <person name="Wu L."/>
            <person name="Ma J."/>
        </authorList>
    </citation>
    <scope>NUCLEOTIDE SEQUENCE [LARGE SCALE GENOMIC DNA]</scope>
    <source>
        <strain evidence="2">CGMCC 4.7246</strain>
    </source>
</reference>
<gene>
    <name evidence="1" type="ORF">ACFP3R_24640</name>
</gene>
<dbReference type="EMBL" id="JBHSQO010000029">
    <property type="protein sequence ID" value="MFC6092473.1"/>
    <property type="molecule type" value="Genomic_DNA"/>
</dbReference>
<dbReference type="Proteomes" id="UP001596220">
    <property type="component" value="Unassembled WGS sequence"/>
</dbReference>
<name>A0ABW1PA55_9PSEU</name>
<protein>
    <submittedName>
        <fullName evidence="1">Helix-turn-helix domain-containing protein</fullName>
    </submittedName>
</protein>
<keyword evidence="2" id="KW-1185">Reference proteome</keyword>
<evidence type="ECO:0000313" key="2">
    <source>
        <dbReference type="Proteomes" id="UP001596220"/>
    </source>
</evidence>
<dbReference type="SUPFAM" id="SSF52540">
    <property type="entry name" value="P-loop containing nucleoside triphosphate hydrolases"/>
    <property type="match status" value="1"/>
</dbReference>
<comment type="caution">
    <text evidence="1">The sequence shown here is derived from an EMBL/GenBank/DDBJ whole genome shotgun (WGS) entry which is preliminary data.</text>
</comment>
<dbReference type="Pfam" id="PF13560">
    <property type="entry name" value="HTH_31"/>
    <property type="match status" value="1"/>
</dbReference>
<accession>A0ABW1PA55</accession>
<evidence type="ECO:0000313" key="1">
    <source>
        <dbReference type="EMBL" id="MFC6092473.1"/>
    </source>
</evidence>
<proteinExistence type="predicted"/>
<dbReference type="InterPro" id="IPR027417">
    <property type="entry name" value="P-loop_NTPase"/>
</dbReference>
<sequence length="247" mass="26935">MEAPADFLRALEGGALLDWGRYTELLFEFGLERDFCRRIRDAYLDASRAGAPRLRAPGGLRPPMAEVELQARDEAEFAELLQLIKERSGLSYREIGEAAGIKHSQVHSMTTRGTLPTRPKQVEAVLVACGLPDDQVVLVMRLWGRLRERKRDRGSVILGPFGDPESLEAAAWFSGPKRAVLAGSPGGGKSTLAARLVRGLAASGDERRVFIVSSSNNWAHSWIDQLEGFANGGDDPPGPLPLVPRPT</sequence>